<dbReference type="Proteomes" id="UP000605201">
    <property type="component" value="Unassembled WGS sequence"/>
</dbReference>
<evidence type="ECO:0000313" key="3">
    <source>
        <dbReference type="Proteomes" id="UP000605201"/>
    </source>
</evidence>
<dbReference type="InterPro" id="IPR018490">
    <property type="entry name" value="cNMP-bd_dom_sf"/>
</dbReference>
<gene>
    <name evidence="2" type="ORF">H8D96_04760</name>
</gene>
<dbReference type="InterPro" id="IPR050503">
    <property type="entry name" value="cAMP-dep_PK_reg_su-like"/>
</dbReference>
<name>A0A8J6TQ51_9BACT</name>
<dbReference type="SMART" id="SM00100">
    <property type="entry name" value="cNMP"/>
    <property type="match status" value="1"/>
</dbReference>
<dbReference type="GO" id="GO:0034236">
    <property type="term" value="F:protein kinase A catalytic subunit binding"/>
    <property type="evidence" value="ECO:0007669"/>
    <property type="project" value="TreeGrafter"/>
</dbReference>
<dbReference type="InterPro" id="IPR000595">
    <property type="entry name" value="cNMP-bd_dom"/>
</dbReference>
<evidence type="ECO:0000259" key="1">
    <source>
        <dbReference type="PROSITE" id="PS50042"/>
    </source>
</evidence>
<proteinExistence type="predicted"/>
<protein>
    <submittedName>
        <fullName evidence="2">Cyclic nucleotide-binding domain-containing protein</fullName>
    </submittedName>
</protein>
<dbReference type="PANTHER" id="PTHR11635">
    <property type="entry name" value="CAMP-DEPENDENT PROTEIN KINASE REGULATORY CHAIN"/>
    <property type="match status" value="1"/>
</dbReference>
<evidence type="ECO:0000313" key="2">
    <source>
        <dbReference type="EMBL" id="MBC8431212.1"/>
    </source>
</evidence>
<dbReference type="Gene3D" id="2.60.120.10">
    <property type="entry name" value="Jelly Rolls"/>
    <property type="match status" value="1"/>
</dbReference>
<dbReference type="InterPro" id="IPR014710">
    <property type="entry name" value="RmlC-like_jellyroll"/>
</dbReference>
<dbReference type="PANTHER" id="PTHR11635:SF152">
    <property type="entry name" value="CAMP-DEPENDENT PROTEIN KINASE TYPE I REGULATORY SUBUNIT-RELATED"/>
    <property type="match status" value="1"/>
</dbReference>
<dbReference type="PROSITE" id="PS50042">
    <property type="entry name" value="CNMP_BINDING_3"/>
    <property type="match status" value="1"/>
</dbReference>
<dbReference type="AlphaFoldDB" id="A0A8J6TQ51"/>
<dbReference type="EMBL" id="JACNIG010000122">
    <property type="protein sequence ID" value="MBC8431212.1"/>
    <property type="molecule type" value="Genomic_DNA"/>
</dbReference>
<organism evidence="2 3">
    <name type="scientific">Candidatus Desulfatibia vada</name>
    <dbReference type="NCBI Taxonomy" id="2841696"/>
    <lineage>
        <taxon>Bacteria</taxon>
        <taxon>Pseudomonadati</taxon>
        <taxon>Thermodesulfobacteriota</taxon>
        <taxon>Desulfobacteria</taxon>
        <taxon>Desulfobacterales</taxon>
        <taxon>Desulfobacterales incertae sedis</taxon>
        <taxon>Candidatus Desulfatibia</taxon>
    </lineage>
</organism>
<comment type="caution">
    <text evidence="2">The sequence shown here is derived from an EMBL/GenBank/DDBJ whole genome shotgun (WGS) entry which is preliminary data.</text>
</comment>
<dbReference type="Pfam" id="PF00027">
    <property type="entry name" value="cNMP_binding"/>
    <property type="match status" value="1"/>
</dbReference>
<feature type="domain" description="Cyclic nucleotide-binding" evidence="1">
    <location>
        <begin position="15"/>
        <end position="123"/>
    </location>
</feature>
<dbReference type="CDD" id="cd00038">
    <property type="entry name" value="CAP_ED"/>
    <property type="match status" value="1"/>
</dbReference>
<dbReference type="GO" id="GO:0005829">
    <property type="term" value="C:cytosol"/>
    <property type="evidence" value="ECO:0007669"/>
    <property type="project" value="TreeGrafter"/>
</dbReference>
<sequence>MNPAEIEQALEHCEFFERLEKSDISEIAGLCQVNTYEGGEYVFQQGDYGEYIYVVVQGRVNLVRHLDLGARMGEVVIEALGKGRVLGCWSTLLDLPHILMSSAACQKPTTTLAIKGADLRKIMNSNTALGFNIMERLSFLLRDRIQAAYGAMEKI</sequence>
<dbReference type="GO" id="GO:0030552">
    <property type="term" value="F:cAMP binding"/>
    <property type="evidence" value="ECO:0007669"/>
    <property type="project" value="TreeGrafter"/>
</dbReference>
<dbReference type="GO" id="GO:0005952">
    <property type="term" value="C:cAMP-dependent protein kinase complex"/>
    <property type="evidence" value="ECO:0007669"/>
    <property type="project" value="InterPro"/>
</dbReference>
<reference evidence="2 3" key="1">
    <citation type="submission" date="2020-08" db="EMBL/GenBank/DDBJ databases">
        <title>Bridging the membrane lipid divide: bacteria of the FCB group superphylum have the potential to synthesize archaeal ether lipids.</title>
        <authorList>
            <person name="Villanueva L."/>
            <person name="Von Meijenfeldt F.A.B."/>
            <person name="Westbye A.B."/>
            <person name="Yadav S."/>
            <person name="Hopmans E.C."/>
            <person name="Dutilh B.E."/>
            <person name="Sinninghe Damste J.S."/>
        </authorList>
    </citation>
    <scope>NUCLEOTIDE SEQUENCE [LARGE SCALE GENOMIC DNA]</scope>
    <source>
        <strain evidence="2">NIOZ-UU17</strain>
    </source>
</reference>
<dbReference type="SUPFAM" id="SSF51206">
    <property type="entry name" value="cAMP-binding domain-like"/>
    <property type="match status" value="1"/>
</dbReference>
<accession>A0A8J6TQ51</accession>
<dbReference type="GO" id="GO:0004862">
    <property type="term" value="F:cAMP-dependent protein kinase inhibitor activity"/>
    <property type="evidence" value="ECO:0007669"/>
    <property type="project" value="TreeGrafter"/>
</dbReference>